<dbReference type="PANTHER" id="PTHR44196">
    <property type="entry name" value="DEHYDROGENASE/REDUCTASE SDR FAMILY MEMBER 7B"/>
    <property type="match status" value="1"/>
</dbReference>
<comment type="similarity">
    <text evidence="1 3">Belongs to the short-chain dehydrogenases/reductases (SDR) family.</text>
</comment>
<dbReference type="PRINTS" id="PR00080">
    <property type="entry name" value="SDRFAMILY"/>
</dbReference>
<dbReference type="Gene3D" id="3.40.50.720">
    <property type="entry name" value="NAD(P)-binding Rossmann-like Domain"/>
    <property type="match status" value="1"/>
</dbReference>
<proteinExistence type="inferred from homology"/>
<evidence type="ECO:0000313" key="4">
    <source>
        <dbReference type="EMBL" id="RSU15691.1"/>
    </source>
</evidence>
<keyword evidence="2" id="KW-0560">Oxidoreductase</keyword>
<reference evidence="4 5" key="1">
    <citation type="submission" date="2017-05" db="EMBL/GenBank/DDBJ databases">
        <title>Vagococcus spp. assemblies.</title>
        <authorList>
            <person name="Gulvik C.A."/>
        </authorList>
    </citation>
    <scope>NUCLEOTIDE SEQUENCE [LARGE SCALE GENOMIC DNA]</scope>
    <source>
        <strain evidence="4 5">CCUG 51432</strain>
    </source>
</reference>
<dbReference type="InterPro" id="IPR036291">
    <property type="entry name" value="NAD(P)-bd_dom_sf"/>
</dbReference>
<organism evidence="4 5">
    <name type="scientific">Vagococcus elongatus</name>
    <dbReference type="NCBI Taxonomy" id="180344"/>
    <lineage>
        <taxon>Bacteria</taxon>
        <taxon>Bacillati</taxon>
        <taxon>Bacillota</taxon>
        <taxon>Bacilli</taxon>
        <taxon>Lactobacillales</taxon>
        <taxon>Enterococcaceae</taxon>
        <taxon>Vagococcus</taxon>
    </lineage>
</organism>
<dbReference type="InterPro" id="IPR020904">
    <property type="entry name" value="Sc_DH/Rdtase_CS"/>
</dbReference>
<name>A0A430B5V6_9ENTE</name>
<dbReference type="Proteomes" id="UP000287605">
    <property type="component" value="Unassembled WGS sequence"/>
</dbReference>
<accession>A0A430B5V6</accession>
<evidence type="ECO:0000313" key="5">
    <source>
        <dbReference type="Proteomes" id="UP000287605"/>
    </source>
</evidence>
<protein>
    <submittedName>
        <fullName evidence="4">Short-chain dehydrogenase</fullName>
    </submittedName>
</protein>
<dbReference type="EMBL" id="NGKA01000001">
    <property type="protein sequence ID" value="RSU15691.1"/>
    <property type="molecule type" value="Genomic_DNA"/>
</dbReference>
<dbReference type="SUPFAM" id="SSF51735">
    <property type="entry name" value="NAD(P)-binding Rossmann-fold domains"/>
    <property type="match status" value="1"/>
</dbReference>
<dbReference type="RefSeq" id="WP_126806358.1">
    <property type="nucleotide sequence ID" value="NZ_NGKA01000001.1"/>
</dbReference>
<dbReference type="GO" id="GO:0016491">
    <property type="term" value="F:oxidoreductase activity"/>
    <property type="evidence" value="ECO:0007669"/>
    <property type="project" value="UniProtKB-KW"/>
</dbReference>
<dbReference type="PROSITE" id="PS00061">
    <property type="entry name" value="ADH_SHORT"/>
    <property type="match status" value="1"/>
</dbReference>
<sequence length="263" mass="29384">MNRLDNKVVLITGGSSGLGEQIAYESARQGATVIVCARREHELISVCRRCEELSGNQAYYYELNIAQPERIEEVCQEIFMAFPKVDILVNNAGFGLFRDFLEFDMATAEQMFRVNVLGLMYMTQKIALKMAEEGQGHIINIASQAAKMATTKSTIYSATKFAVLGFSNALRLELKPLNIYVTTVNPGPIETNFFNIADESGNYLKSVDAFVLDPVKLSRKIVNCFNRPKREINAPGIMEVASKMYTLFPHIGDILAASIFNRK</sequence>
<dbReference type="InterPro" id="IPR002347">
    <property type="entry name" value="SDR_fam"/>
</dbReference>
<dbReference type="AlphaFoldDB" id="A0A430B5V6"/>
<dbReference type="GO" id="GO:0016020">
    <property type="term" value="C:membrane"/>
    <property type="evidence" value="ECO:0007669"/>
    <property type="project" value="TreeGrafter"/>
</dbReference>
<evidence type="ECO:0000256" key="3">
    <source>
        <dbReference type="RuleBase" id="RU000363"/>
    </source>
</evidence>
<evidence type="ECO:0000256" key="1">
    <source>
        <dbReference type="ARBA" id="ARBA00006484"/>
    </source>
</evidence>
<gene>
    <name evidence="4" type="ORF">CBF29_01045</name>
</gene>
<dbReference type="Pfam" id="PF00106">
    <property type="entry name" value="adh_short"/>
    <property type="match status" value="1"/>
</dbReference>
<dbReference type="PRINTS" id="PR00081">
    <property type="entry name" value="GDHRDH"/>
</dbReference>
<dbReference type="OrthoDB" id="9793345at2"/>
<dbReference type="PANTHER" id="PTHR44196:SF1">
    <property type="entry name" value="DEHYDROGENASE_REDUCTASE SDR FAMILY MEMBER 7B"/>
    <property type="match status" value="1"/>
</dbReference>
<keyword evidence="5" id="KW-1185">Reference proteome</keyword>
<comment type="caution">
    <text evidence="4">The sequence shown here is derived from an EMBL/GenBank/DDBJ whole genome shotgun (WGS) entry which is preliminary data.</text>
</comment>
<evidence type="ECO:0000256" key="2">
    <source>
        <dbReference type="ARBA" id="ARBA00023002"/>
    </source>
</evidence>